<dbReference type="Gene3D" id="3.30.565.10">
    <property type="entry name" value="Histidine kinase-like ATPase, C-terminal domain"/>
    <property type="match status" value="1"/>
</dbReference>
<evidence type="ECO:0000313" key="12">
    <source>
        <dbReference type="EMBL" id="SDX29390.1"/>
    </source>
</evidence>
<dbReference type="GO" id="GO:0016020">
    <property type="term" value="C:membrane"/>
    <property type="evidence" value="ECO:0007669"/>
    <property type="project" value="InterPro"/>
</dbReference>
<dbReference type="InterPro" id="IPR050482">
    <property type="entry name" value="Sensor_HK_TwoCompSys"/>
</dbReference>
<evidence type="ECO:0000256" key="5">
    <source>
        <dbReference type="ARBA" id="ARBA00022741"/>
    </source>
</evidence>
<evidence type="ECO:0000256" key="6">
    <source>
        <dbReference type="ARBA" id="ARBA00022777"/>
    </source>
</evidence>
<organism evidence="12 13">
    <name type="scientific">Amycolatopsis xylanica</name>
    <dbReference type="NCBI Taxonomy" id="589385"/>
    <lineage>
        <taxon>Bacteria</taxon>
        <taxon>Bacillati</taxon>
        <taxon>Actinomycetota</taxon>
        <taxon>Actinomycetes</taxon>
        <taxon>Pseudonocardiales</taxon>
        <taxon>Pseudonocardiaceae</taxon>
        <taxon>Amycolatopsis</taxon>
    </lineage>
</organism>
<dbReference type="EMBL" id="FNON01000002">
    <property type="protein sequence ID" value="SDX29390.1"/>
    <property type="molecule type" value="Genomic_DNA"/>
</dbReference>
<feature type="transmembrane region" description="Helical" evidence="9">
    <location>
        <begin position="87"/>
        <end position="107"/>
    </location>
</feature>
<dbReference type="GO" id="GO:0046983">
    <property type="term" value="F:protein dimerization activity"/>
    <property type="evidence" value="ECO:0007669"/>
    <property type="project" value="InterPro"/>
</dbReference>
<evidence type="ECO:0000259" key="10">
    <source>
        <dbReference type="Pfam" id="PF02518"/>
    </source>
</evidence>
<evidence type="ECO:0000256" key="1">
    <source>
        <dbReference type="ARBA" id="ARBA00000085"/>
    </source>
</evidence>
<evidence type="ECO:0000256" key="2">
    <source>
        <dbReference type="ARBA" id="ARBA00012438"/>
    </source>
</evidence>
<evidence type="ECO:0000256" key="8">
    <source>
        <dbReference type="ARBA" id="ARBA00023012"/>
    </source>
</evidence>
<dbReference type="InterPro" id="IPR036890">
    <property type="entry name" value="HATPase_C_sf"/>
</dbReference>
<feature type="transmembrane region" description="Helical" evidence="9">
    <location>
        <begin position="64"/>
        <end position="81"/>
    </location>
</feature>
<evidence type="ECO:0000256" key="7">
    <source>
        <dbReference type="ARBA" id="ARBA00022840"/>
    </source>
</evidence>
<dbReference type="GO" id="GO:0005524">
    <property type="term" value="F:ATP binding"/>
    <property type="evidence" value="ECO:0007669"/>
    <property type="project" value="UniProtKB-KW"/>
</dbReference>
<keyword evidence="13" id="KW-1185">Reference proteome</keyword>
<evidence type="ECO:0000259" key="11">
    <source>
        <dbReference type="Pfam" id="PF07730"/>
    </source>
</evidence>
<feature type="transmembrane region" description="Helical" evidence="9">
    <location>
        <begin position="187"/>
        <end position="210"/>
    </location>
</feature>
<dbReference type="InterPro" id="IPR003594">
    <property type="entry name" value="HATPase_dom"/>
</dbReference>
<keyword evidence="9" id="KW-0472">Membrane</keyword>
<feature type="transmembrane region" description="Helical" evidence="9">
    <location>
        <begin position="7"/>
        <end position="29"/>
    </location>
</feature>
<dbReference type="Pfam" id="PF02518">
    <property type="entry name" value="HATPase_c"/>
    <property type="match status" value="1"/>
</dbReference>
<evidence type="ECO:0000256" key="9">
    <source>
        <dbReference type="SAM" id="Phobius"/>
    </source>
</evidence>
<feature type="transmembrane region" description="Helical" evidence="9">
    <location>
        <begin position="41"/>
        <end position="57"/>
    </location>
</feature>
<keyword evidence="7" id="KW-0067">ATP-binding</keyword>
<keyword evidence="9" id="KW-0812">Transmembrane</keyword>
<feature type="transmembrane region" description="Helical" evidence="9">
    <location>
        <begin position="119"/>
        <end position="136"/>
    </location>
</feature>
<feature type="transmembrane region" description="Helical" evidence="9">
    <location>
        <begin position="294"/>
        <end position="312"/>
    </location>
</feature>
<dbReference type="SUPFAM" id="SSF55874">
    <property type="entry name" value="ATPase domain of HSP90 chaperone/DNA topoisomerase II/histidine kinase"/>
    <property type="match status" value="1"/>
</dbReference>
<proteinExistence type="predicted"/>
<dbReference type="CDD" id="cd16917">
    <property type="entry name" value="HATPase_UhpB-NarQ-NarX-like"/>
    <property type="match status" value="1"/>
</dbReference>
<dbReference type="Proteomes" id="UP000199515">
    <property type="component" value="Unassembled WGS sequence"/>
</dbReference>
<feature type="domain" description="Histidine kinase/HSP90-like ATPase" evidence="10">
    <location>
        <begin position="489"/>
        <end position="578"/>
    </location>
</feature>
<dbReference type="AlphaFoldDB" id="A0A1H3AI46"/>
<dbReference type="Pfam" id="PF07730">
    <property type="entry name" value="HisKA_3"/>
    <property type="match status" value="1"/>
</dbReference>
<evidence type="ECO:0000256" key="3">
    <source>
        <dbReference type="ARBA" id="ARBA00022553"/>
    </source>
</evidence>
<accession>A0A1H3AI46</accession>
<name>A0A1H3AI46_9PSEU</name>
<protein>
    <recommendedName>
        <fullName evidence="2">histidine kinase</fullName>
        <ecNumber evidence="2">2.7.13.3</ecNumber>
    </recommendedName>
</protein>
<evidence type="ECO:0000313" key="13">
    <source>
        <dbReference type="Proteomes" id="UP000199515"/>
    </source>
</evidence>
<feature type="transmembrane region" description="Helical" evidence="9">
    <location>
        <begin position="241"/>
        <end position="259"/>
    </location>
</feature>
<dbReference type="GO" id="GO:0000155">
    <property type="term" value="F:phosphorelay sensor kinase activity"/>
    <property type="evidence" value="ECO:0007669"/>
    <property type="project" value="InterPro"/>
</dbReference>
<dbReference type="PANTHER" id="PTHR24421:SF10">
    <property type="entry name" value="NITRATE_NITRITE SENSOR PROTEIN NARQ"/>
    <property type="match status" value="1"/>
</dbReference>
<feature type="domain" description="Signal transduction histidine kinase subgroup 3 dimerisation and phosphoacceptor" evidence="11">
    <location>
        <begin position="373"/>
        <end position="437"/>
    </location>
</feature>
<keyword evidence="9" id="KW-1133">Transmembrane helix</keyword>
<keyword evidence="8" id="KW-0902">Two-component regulatory system</keyword>
<feature type="transmembrane region" description="Helical" evidence="9">
    <location>
        <begin position="332"/>
        <end position="351"/>
    </location>
</feature>
<dbReference type="STRING" id="589385.SAMN05421504_102936"/>
<feature type="transmembrane region" description="Helical" evidence="9">
    <location>
        <begin position="216"/>
        <end position="234"/>
    </location>
</feature>
<feature type="transmembrane region" description="Helical" evidence="9">
    <location>
        <begin position="148"/>
        <end position="166"/>
    </location>
</feature>
<keyword evidence="5" id="KW-0547">Nucleotide-binding</keyword>
<feature type="transmembrane region" description="Helical" evidence="9">
    <location>
        <begin position="265"/>
        <end position="287"/>
    </location>
</feature>
<dbReference type="EC" id="2.7.13.3" evidence="2"/>
<dbReference type="PANTHER" id="PTHR24421">
    <property type="entry name" value="NITRATE/NITRITE SENSOR PROTEIN NARX-RELATED"/>
    <property type="match status" value="1"/>
</dbReference>
<sequence length="581" mass="61806">MIDAVRWLGLPGVVLVAALLTDLAIILPASFDDLGPRGADLWALPGILGLTACALWARLRPGPAAFTGAAVLVMSTVLIRYNHAPLYNTLLANISFAETVAGCELVFYSVRRLKPGQAFAMVSSLVVACLMAVAGRDSNLTPGHLMESAVFGALLLGLSVVIGFQGRTEEQPTKALKPRDPDSVASLAREHWPIIGILSLMLFFELAAGFEGGGVRTLPVIVCSIAAALAALYSTRYPVRASVALALVMAVSAVAAPFLRLGTGYPIQVGVPITQIAAGFIAVVFLIRYAQQRAAWLCIGLLSVVVAGAVLVNADPWRRSWRRLLDLDRLQPYVVVAMLTLGIAVAIGLFLKSRDSERKQVVKSAVTDAQTSERMALARELHDVVAHHVTGIVVQAQAAKMVGAQNPEVALETLDRIENAGTEALAAMRRLVRSMRGDTPAGSTDYTEQATTDLAADLRNLVESSNHGVPTRLDLRIDRQLPHEVGRSALRLVQESLTNVGKHATGAELATVVAEINNGKLYLRITDDGHGTNQRPAGGSGGYGLIGMRERVELLHGELVAGPGPLGGWSVEVWLPLEGEE</sequence>
<comment type="catalytic activity">
    <reaction evidence="1">
        <text>ATP + protein L-histidine = ADP + protein N-phospho-L-histidine.</text>
        <dbReference type="EC" id="2.7.13.3"/>
    </reaction>
</comment>
<keyword evidence="4" id="KW-0808">Transferase</keyword>
<keyword evidence="3" id="KW-0597">Phosphoprotein</keyword>
<evidence type="ECO:0000256" key="4">
    <source>
        <dbReference type="ARBA" id="ARBA00022679"/>
    </source>
</evidence>
<dbReference type="Gene3D" id="1.20.5.1930">
    <property type="match status" value="1"/>
</dbReference>
<gene>
    <name evidence="12" type="ORF">SAMN05421504_102936</name>
</gene>
<keyword evidence="6 12" id="KW-0418">Kinase</keyword>
<dbReference type="InterPro" id="IPR011712">
    <property type="entry name" value="Sig_transdc_His_kin_sub3_dim/P"/>
</dbReference>
<reference evidence="12 13" key="1">
    <citation type="submission" date="2016-10" db="EMBL/GenBank/DDBJ databases">
        <authorList>
            <person name="de Groot N.N."/>
        </authorList>
    </citation>
    <scope>NUCLEOTIDE SEQUENCE [LARGE SCALE GENOMIC DNA]</scope>
    <source>
        <strain evidence="12 13">CPCC 202699</strain>
    </source>
</reference>